<organism evidence="2 3">
    <name type="scientific">Orenia metallireducens</name>
    <dbReference type="NCBI Taxonomy" id="1413210"/>
    <lineage>
        <taxon>Bacteria</taxon>
        <taxon>Bacillati</taxon>
        <taxon>Bacillota</taxon>
        <taxon>Clostridia</taxon>
        <taxon>Halanaerobiales</taxon>
        <taxon>Halobacteroidaceae</taxon>
        <taxon>Orenia</taxon>
    </lineage>
</organism>
<feature type="domain" description="FHA" evidence="1">
    <location>
        <begin position="92"/>
        <end position="159"/>
    </location>
</feature>
<evidence type="ECO:0000313" key="2">
    <source>
        <dbReference type="EMBL" id="OCL25307.1"/>
    </source>
</evidence>
<dbReference type="OrthoDB" id="370565at2"/>
<gene>
    <name evidence="2" type="ORF">U472_13195</name>
</gene>
<reference evidence="3" key="1">
    <citation type="submission" date="2016-07" db="EMBL/GenBank/DDBJ databases">
        <authorList>
            <person name="Florea S."/>
            <person name="Webb J.S."/>
            <person name="Jaromczyk J."/>
            <person name="Schardl C.L."/>
        </authorList>
    </citation>
    <scope>NUCLEOTIDE SEQUENCE [LARGE SCALE GENOMIC DNA]</scope>
    <source>
        <strain evidence="3">Z6</strain>
    </source>
</reference>
<sequence length="177" mass="20382">MKMERCNNGHLYNKKRYNACPYCDEAALEANTGSEGMSSKPFTASNTNENGVKTLAYWDEEQGFDPVVGWMVCIEGAEQGKDYKIRHERNFIGRSEEMHIHIEGDKTISRRNHGVISYNPKERNFTFIPGPEITSIIYINDEAIYAPRELSAYDIIEMGKSKFIFIPLCGQHFEWQI</sequence>
<accession>A0A1C0A584</accession>
<dbReference type="InterPro" id="IPR000253">
    <property type="entry name" value="FHA_dom"/>
</dbReference>
<dbReference type="Proteomes" id="UP000093514">
    <property type="component" value="Unassembled WGS sequence"/>
</dbReference>
<dbReference type="CDD" id="cd00060">
    <property type="entry name" value="FHA"/>
    <property type="match status" value="1"/>
</dbReference>
<dbReference type="AlphaFoldDB" id="A0A1C0A584"/>
<evidence type="ECO:0000313" key="3">
    <source>
        <dbReference type="Proteomes" id="UP000093514"/>
    </source>
</evidence>
<keyword evidence="3" id="KW-1185">Reference proteome</keyword>
<proteinExistence type="predicted"/>
<dbReference type="SUPFAM" id="SSF49879">
    <property type="entry name" value="SMAD/FHA domain"/>
    <property type="match status" value="1"/>
</dbReference>
<evidence type="ECO:0000259" key="1">
    <source>
        <dbReference type="Pfam" id="PF00498"/>
    </source>
</evidence>
<dbReference type="InterPro" id="IPR008984">
    <property type="entry name" value="SMAD_FHA_dom_sf"/>
</dbReference>
<comment type="caution">
    <text evidence="2">The sequence shown here is derived from an EMBL/GenBank/DDBJ whole genome shotgun (WGS) entry which is preliminary data.</text>
</comment>
<dbReference type="EMBL" id="LWDV01000010">
    <property type="protein sequence ID" value="OCL25307.1"/>
    <property type="molecule type" value="Genomic_DNA"/>
</dbReference>
<dbReference type="Pfam" id="PF00498">
    <property type="entry name" value="FHA"/>
    <property type="match status" value="1"/>
</dbReference>
<protein>
    <recommendedName>
        <fullName evidence="1">FHA domain-containing protein</fullName>
    </recommendedName>
</protein>
<reference evidence="2 3" key="2">
    <citation type="submission" date="2016-08" db="EMBL/GenBank/DDBJ databases">
        <title>Orenia metallireducens sp. nov. strain Z6, a Novel Metal-reducing Firmicute from the Deep Subsurface.</title>
        <authorList>
            <person name="Maxim B.I."/>
            <person name="Kenneth K."/>
            <person name="Flynn T.M."/>
            <person name="Oloughlin E.J."/>
            <person name="Locke R.A."/>
            <person name="Weber J.R."/>
            <person name="Egan S.M."/>
            <person name="Mackie R.I."/>
            <person name="Cann I.K."/>
        </authorList>
    </citation>
    <scope>NUCLEOTIDE SEQUENCE [LARGE SCALE GENOMIC DNA]</scope>
    <source>
        <strain evidence="2 3">Z6</strain>
    </source>
</reference>
<dbReference type="RefSeq" id="WP_068719219.1">
    <property type="nucleotide sequence ID" value="NZ_LWDV01000010.1"/>
</dbReference>
<name>A0A1C0A584_9FIRM</name>
<dbReference type="Gene3D" id="2.60.200.20">
    <property type="match status" value="1"/>
</dbReference>